<evidence type="ECO:0000256" key="1">
    <source>
        <dbReference type="SAM" id="MobiDB-lite"/>
    </source>
</evidence>
<evidence type="ECO:0000313" key="3">
    <source>
        <dbReference type="EMBL" id="KAA6379575.1"/>
    </source>
</evidence>
<gene>
    <name evidence="3" type="ORF">EZS28_024898</name>
</gene>
<feature type="non-terminal residue" evidence="3">
    <location>
        <position position="420"/>
    </location>
</feature>
<name>A0A5J4VAQ5_9EUKA</name>
<keyword evidence="2" id="KW-0812">Transmembrane</keyword>
<keyword evidence="2" id="KW-0472">Membrane</keyword>
<evidence type="ECO:0000256" key="2">
    <source>
        <dbReference type="SAM" id="Phobius"/>
    </source>
</evidence>
<feature type="transmembrane region" description="Helical" evidence="2">
    <location>
        <begin position="217"/>
        <end position="242"/>
    </location>
</feature>
<comment type="caution">
    <text evidence="3">The sequence shown here is derived from an EMBL/GenBank/DDBJ whole genome shotgun (WGS) entry which is preliminary data.</text>
</comment>
<dbReference type="AlphaFoldDB" id="A0A5J4VAQ5"/>
<protein>
    <submittedName>
        <fullName evidence="3">Uncharacterized protein</fullName>
    </submittedName>
</protein>
<sequence length="420" mass="47449">MSQEEDTDSTIVTQNKCKRKRFTQEDFDFLTGWEKSFETQEEYSEVTKHPWIQNCFRIRCQFFERSAYKVCVYSKCNEKGEVQSSSQSNHRYLHCCCRNDKGECCRYEKRLDHIEDSIDHPKCPGKISEKRQQESSSLSVIGAIAELSRKYGVPDEVCASQEMENIVMKSMQLQNSFQEEKPHVLLPKISPIIIKNTRVEAAHFQCRSRLQCYQDQVVSLILDGGLMAIFHVVAVLLISPYIDQKSLLLALCTGAVTADSIARLVASITKNLSVLRIRIGGTTTDGAPALASGLSLFSDIEVQLEDQLPQIEPWTLTNDDQEDSTDSEDYPSSSKMIKDNDSYNEELLQKDQLNNIMKTPDPIQRISGSTGLASPTATFLGSKPELQTPRAPVVVQEILTVDDQHLAMNFQQEAYEFFAG</sequence>
<accession>A0A5J4VAQ5</accession>
<proteinExistence type="predicted"/>
<feature type="compositionally biased region" description="Acidic residues" evidence="1">
    <location>
        <begin position="319"/>
        <end position="329"/>
    </location>
</feature>
<reference evidence="3 4" key="1">
    <citation type="submission" date="2019-03" db="EMBL/GenBank/DDBJ databases">
        <title>Single cell metagenomics reveals metabolic interactions within the superorganism composed of flagellate Streblomastix strix and complex community of Bacteroidetes bacteria on its surface.</title>
        <authorList>
            <person name="Treitli S.C."/>
            <person name="Kolisko M."/>
            <person name="Husnik F."/>
            <person name="Keeling P."/>
            <person name="Hampl V."/>
        </authorList>
    </citation>
    <scope>NUCLEOTIDE SEQUENCE [LARGE SCALE GENOMIC DNA]</scope>
    <source>
        <strain evidence="3">ST1C</strain>
    </source>
</reference>
<keyword evidence="2" id="KW-1133">Transmembrane helix</keyword>
<evidence type="ECO:0000313" key="4">
    <source>
        <dbReference type="Proteomes" id="UP000324800"/>
    </source>
</evidence>
<organism evidence="3 4">
    <name type="scientific">Streblomastix strix</name>
    <dbReference type="NCBI Taxonomy" id="222440"/>
    <lineage>
        <taxon>Eukaryota</taxon>
        <taxon>Metamonada</taxon>
        <taxon>Preaxostyla</taxon>
        <taxon>Oxymonadida</taxon>
        <taxon>Streblomastigidae</taxon>
        <taxon>Streblomastix</taxon>
    </lineage>
</organism>
<feature type="region of interest" description="Disordered" evidence="1">
    <location>
        <begin position="312"/>
        <end position="340"/>
    </location>
</feature>
<dbReference type="Proteomes" id="UP000324800">
    <property type="component" value="Unassembled WGS sequence"/>
</dbReference>
<dbReference type="EMBL" id="SNRW01008406">
    <property type="protein sequence ID" value="KAA6379575.1"/>
    <property type="molecule type" value="Genomic_DNA"/>
</dbReference>